<dbReference type="InterPro" id="IPR005119">
    <property type="entry name" value="LysR_subst-bd"/>
</dbReference>
<dbReference type="SUPFAM" id="SSF46785">
    <property type="entry name" value="Winged helix' DNA-binding domain"/>
    <property type="match status" value="1"/>
</dbReference>
<evidence type="ECO:0000256" key="3">
    <source>
        <dbReference type="ARBA" id="ARBA00023125"/>
    </source>
</evidence>
<keyword evidence="7" id="KW-1185">Reference proteome</keyword>
<dbReference type="PANTHER" id="PTHR30537">
    <property type="entry name" value="HTH-TYPE TRANSCRIPTIONAL REGULATOR"/>
    <property type="match status" value="1"/>
</dbReference>
<feature type="domain" description="HTH lysR-type" evidence="5">
    <location>
        <begin position="14"/>
        <end position="64"/>
    </location>
</feature>
<dbReference type="OrthoDB" id="9178040at2"/>
<evidence type="ECO:0000313" key="6">
    <source>
        <dbReference type="EMBL" id="AVY93691.1"/>
    </source>
</evidence>
<evidence type="ECO:0000313" key="7">
    <source>
        <dbReference type="Proteomes" id="UP000244173"/>
    </source>
</evidence>
<dbReference type="Proteomes" id="UP000244173">
    <property type="component" value="Chromosome"/>
</dbReference>
<dbReference type="CDD" id="cd08422">
    <property type="entry name" value="PBP2_CrgA_like"/>
    <property type="match status" value="1"/>
</dbReference>
<dbReference type="GO" id="GO:0003700">
    <property type="term" value="F:DNA-binding transcription factor activity"/>
    <property type="evidence" value="ECO:0007669"/>
    <property type="project" value="InterPro"/>
</dbReference>
<dbReference type="InterPro" id="IPR000847">
    <property type="entry name" value="LysR_HTH_N"/>
</dbReference>
<dbReference type="KEGG" id="maer:DAI18_06255"/>
<sequence>MDNYKILHPECVLAFVALGEEGSFTAAAAALRVSHSVVSERIKKLETYVNAQLVLRTTRSMSLTPAGEKFLQACRRIIDEYRDAVAVVRSDHEYPHGLLRIAAPDYLILHYLTESAVAFAGQYAEVTFDLMATENHIDLLASRVDIDIRVGQPRDSSLHAVKLADCRQSLVASRDYLTRHDRICTPQDLLEHSLIAHETSAQSWHWVFSRPGDKDEKVLVKGRLRANSTSIMRNLALAGGGVTELPDFLVADDLAAGRLVHVLPEWNLSAGGIYAIYPSRKHLPARVRLFISLLREQFGAAPAFKRRLLGAMAASALN</sequence>
<evidence type="ECO:0000256" key="4">
    <source>
        <dbReference type="ARBA" id="ARBA00023163"/>
    </source>
</evidence>
<dbReference type="InterPro" id="IPR036388">
    <property type="entry name" value="WH-like_DNA-bd_sf"/>
</dbReference>
<keyword evidence="3" id="KW-0238">DNA-binding</keyword>
<proteinExistence type="inferred from homology"/>
<dbReference type="InterPro" id="IPR036390">
    <property type="entry name" value="WH_DNA-bd_sf"/>
</dbReference>
<dbReference type="Pfam" id="PF00126">
    <property type="entry name" value="HTH_1"/>
    <property type="match status" value="1"/>
</dbReference>
<dbReference type="EMBL" id="CP028519">
    <property type="protein sequence ID" value="AVY93691.1"/>
    <property type="molecule type" value="Genomic_DNA"/>
</dbReference>
<dbReference type="Gene3D" id="1.10.10.10">
    <property type="entry name" value="Winged helix-like DNA-binding domain superfamily/Winged helix DNA-binding domain"/>
    <property type="match status" value="1"/>
</dbReference>
<dbReference type="GO" id="GO:0003677">
    <property type="term" value="F:DNA binding"/>
    <property type="evidence" value="ECO:0007669"/>
    <property type="project" value="UniProtKB-KW"/>
</dbReference>
<keyword evidence="4" id="KW-0804">Transcription</keyword>
<accession>A0A2S0P8M8</accession>
<dbReference type="RefSeq" id="WP_051528734.1">
    <property type="nucleotide sequence ID" value="NZ_CP028519.1"/>
</dbReference>
<dbReference type="PROSITE" id="PS50931">
    <property type="entry name" value="HTH_LYSR"/>
    <property type="match status" value="1"/>
</dbReference>
<dbReference type="PANTHER" id="PTHR30537:SF5">
    <property type="entry name" value="HTH-TYPE TRANSCRIPTIONAL ACTIVATOR TTDR-RELATED"/>
    <property type="match status" value="1"/>
</dbReference>
<keyword evidence="2" id="KW-0805">Transcription regulation</keyword>
<organism evidence="6 7">
    <name type="scientific">Microvirgula aerodenitrificans</name>
    <dbReference type="NCBI Taxonomy" id="57480"/>
    <lineage>
        <taxon>Bacteria</taxon>
        <taxon>Pseudomonadati</taxon>
        <taxon>Pseudomonadota</taxon>
        <taxon>Betaproteobacteria</taxon>
        <taxon>Neisseriales</taxon>
        <taxon>Aquaspirillaceae</taxon>
        <taxon>Microvirgula</taxon>
    </lineage>
</organism>
<comment type="similarity">
    <text evidence="1">Belongs to the LysR transcriptional regulatory family.</text>
</comment>
<dbReference type="Pfam" id="PF03466">
    <property type="entry name" value="LysR_substrate"/>
    <property type="match status" value="1"/>
</dbReference>
<evidence type="ECO:0000256" key="1">
    <source>
        <dbReference type="ARBA" id="ARBA00009437"/>
    </source>
</evidence>
<dbReference type="Gene3D" id="3.40.190.290">
    <property type="match status" value="1"/>
</dbReference>
<dbReference type="InterPro" id="IPR058163">
    <property type="entry name" value="LysR-type_TF_proteobact-type"/>
</dbReference>
<dbReference type="FunFam" id="1.10.10.10:FF:000001">
    <property type="entry name" value="LysR family transcriptional regulator"/>
    <property type="match status" value="1"/>
</dbReference>
<dbReference type="AlphaFoldDB" id="A0A2S0P8M8"/>
<evidence type="ECO:0000259" key="5">
    <source>
        <dbReference type="PROSITE" id="PS50931"/>
    </source>
</evidence>
<dbReference type="STRING" id="1122240.GCA_000620105_01296"/>
<gene>
    <name evidence="6" type="ORF">DAI18_06255</name>
</gene>
<protein>
    <submittedName>
        <fullName evidence="6">LysR family transcriptional regulator</fullName>
    </submittedName>
</protein>
<reference evidence="6 7" key="1">
    <citation type="submission" date="2018-04" db="EMBL/GenBank/DDBJ databases">
        <title>Denitrifier Microvirgula.</title>
        <authorList>
            <person name="Anderson E."/>
            <person name="Jang J."/>
            <person name="Ishii S."/>
        </authorList>
    </citation>
    <scope>NUCLEOTIDE SEQUENCE [LARGE SCALE GENOMIC DNA]</scope>
    <source>
        <strain evidence="6 7">BE2.4</strain>
    </source>
</reference>
<dbReference type="SUPFAM" id="SSF53850">
    <property type="entry name" value="Periplasmic binding protein-like II"/>
    <property type="match status" value="1"/>
</dbReference>
<evidence type="ECO:0000256" key="2">
    <source>
        <dbReference type="ARBA" id="ARBA00023015"/>
    </source>
</evidence>
<name>A0A2S0P8M8_9NEIS</name>